<accession>A0A9Q4CAB8</accession>
<dbReference type="EMBL" id="JAPMKX010000001">
    <property type="protein sequence ID" value="MCX7537074.1"/>
    <property type="molecule type" value="Genomic_DNA"/>
</dbReference>
<gene>
    <name evidence="7" type="ORF">OS123_00735</name>
</gene>
<evidence type="ECO:0000313" key="7">
    <source>
        <dbReference type="EMBL" id="MCX7537074.1"/>
    </source>
</evidence>
<reference evidence="7" key="1">
    <citation type="submission" date="2022-11" db="EMBL/GenBank/DDBJ databases">
        <title>Corynebacterium sp. isolated from Penguins.</title>
        <authorList>
            <person name="Sedlar K."/>
            <person name="Svec P."/>
        </authorList>
    </citation>
    <scope>NUCLEOTIDE SEQUENCE</scope>
    <source>
        <strain evidence="7">P5875</strain>
    </source>
</reference>
<dbReference type="Proteomes" id="UP001070238">
    <property type="component" value="Unassembled WGS sequence"/>
</dbReference>
<dbReference type="Pfam" id="PF00589">
    <property type="entry name" value="Phage_integrase"/>
    <property type="match status" value="1"/>
</dbReference>
<comment type="caution">
    <text evidence="7">The sequence shown here is derived from an EMBL/GenBank/DDBJ whole genome shotgun (WGS) entry which is preliminary data.</text>
</comment>
<dbReference type="CDD" id="cd01189">
    <property type="entry name" value="INT_ICEBs1_C_like"/>
    <property type="match status" value="1"/>
</dbReference>
<dbReference type="InterPro" id="IPR025269">
    <property type="entry name" value="SAM-like_dom"/>
</dbReference>
<dbReference type="GO" id="GO:0003677">
    <property type="term" value="F:DNA binding"/>
    <property type="evidence" value="ECO:0007669"/>
    <property type="project" value="UniProtKB-UniRule"/>
</dbReference>
<dbReference type="Gene3D" id="1.10.443.10">
    <property type="entry name" value="Intergrase catalytic core"/>
    <property type="match status" value="1"/>
</dbReference>
<evidence type="ECO:0000259" key="6">
    <source>
        <dbReference type="PROSITE" id="PS51900"/>
    </source>
</evidence>
<name>A0A9Q4CAB8_9CORY</name>
<organism evidence="7 8">
    <name type="scientific">Corynebacterium antarcticum</name>
    <dbReference type="NCBI Taxonomy" id="2800405"/>
    <lineage>
        <taxon>Bacteria</taxon>
        <taxon>Bacillati</taxon>
        <taxon>Actinomycetota</taxon>
        <taxon>Actinomycetes</taxon>
        <taxon>Mycobacteriales</taxon>
        <taxon>Corynebacteriaceae</taxon>
        <taxon>Corynebacterium</taxon>
    </lineage>
</organism>
<proteinExistence type="inferred from homology"/>
<dbReference type="GO" id="GO:0006310">
    <property type="term" value="P:DNA recombination"/>
    <property type="evidence" value="ECO:0007669"/>
    <property type="project" value="UniProtKB-KW"/>
</dbReference>
<dbReference type="SUPFAM" id="SSF56349">
    <property type="entry name" value="DNA breaking-rejoining enzymes"/>
    <property type="match status" value="1"/>
</dbReference>
<evidence type="ECO:0000256" key="1">
    <source>
        <dbReference type="ARBA" id="ARBA00008857"/>
    </source>
</evidence>
<dbReference type="Pfam" id="PF13102">
    <property type="entry name" value="Phage_int_SAM_5"/>
    <property type="match status" value="1"/>
</dbReference>
<dbReference type="RefSeq" id="WP_267164542.1">
    <property type="nucleotide sequence ID" value="NZ_JAPMKW010000001.1"/>
</dbReference>
<dbReference type="PROSITE" id="PS51900">
    <property type="entry name" value="CB"/>
    <property type="match status" value="1"/>
</dbReference>
<dbReference type="PANTHER" id="PTHR30349">
    <property type="entry name" value="PHAGE INTEGRASE-RELATED"/>
    <property type="match status" value="1"/>
</dbReference>
<keyword evidence="2 4" id="KW-0238">DNA-binding</keyword>
<dbReference type="PROSITE" id="PS51898">
    <property type="entry name" value="TYR_RECOMBINASE"/>
    <property type="match status" value="1"/>
</dbReference>
<dbReference type="InterPro" id="IPR011010">
    <property type="entry name" value="DNA_brk_join_enz"/>
</dbReference>
<dbReference type="InterPro" id="IPR044068">
    <property type="entry name" value="CB"/>
</dbReference>
<evidence type="ECO:0000313" key="8">
    <source>
        <dbReference type="Proteomes" id="UP001070238"/>
    </source>
</evidence>
<sequence length="375" mass="40991">MSIQRRPKTGKDKNGRVRWVARYRDTAGKEHTRTFATKTDAKAWETEQLRALRSGRWIDPADQQITVYTLVRDYRDTAARPSTREARDYLLRCLGDMGAVPVGQLRPAMVTRWVRDLQHKPLSANTIANRLSMLRGALNGAVDQRMIPTNPAPKVRSPSMEMKVDVDVLPTPQQAAGLIRAWMDGDQARGASRREDIALVMSLAVHCGHRLGEALGVRPCDLNVVAGTVRVARQKGGAELKTRSSRRVVSADPALIEHLLDYAARRGVGDSAEVFGHLSSRVLSYSMNRSKAVGLVPPGCTFHTLRHFHATQLLSAGVSVKAVSARLGHANAAMTLNVYAHALQADDVRAAEIMAGLMRANCGMEGEGRGGLRAV</sequence>
<dbReference type="Gene3D" id="1.10.150.130">
    <property type="match status" value="1"/>
</dbReference>
<dbReference type="InterPro" id="IPR013762">
    <property type="entry name" value="Integrase-like_cat_sf"/>
</dbReference>
<feature type="domain" description="Tyr recombinase" evidence="5">
    <location>
        <begin position="168"/>
        <end position="355"/>
    </location>
</feature>
<evidence type="ECO:0000256" key="2">
    <source>
        <dbReference type="ARBA" id="ARBA00023125"/>
    </source>
</evidence>
<dbReference type="InterPro" id="IPR050090">
    <property type="entry name" value="Tyrosine_recombinase_XerCD"/>
</dbReference>
<comment type="similarity">
    <text evidence="1">Belongs to the 'phage' integrase family.</text>
</comment>
<evidence type="ECO:0000256" key="4">
    <source>
        <dbReference type="PROSITE-ProRule" id="PRU01248"/>
    </source>
</evidence>
<evidence type="ECO:0000256" key="3">
    <source>
        <dbReference type="ARBA" id="ARBA00023172"/>
    </source>
</evidence>
<dbReference type="AlphaFoldDB" id="A0A9Q4CAB8"/>
<dbReference type="PANTHER" id="PTHR30349:SF64">
    <property type="entry name" value="PROPHAGE INTEGRASE INTD-RELATED"/>
    <property type="match status" value="1"/>
</dbReference>
<protein>
    <submittedName>
        <fullName evidence="7">Tyrosine-type recombinase/integrase</fullName>
    </submittedName>
</protein>
<keyword evidence="3" id="KW-0233">DNA recombination</keyword>
<feature type="domain" description="Core-binding (CB)" evidence="6">
    <location>
        <begin position="65"/>
        <end position="142"/>
    </location>
</feature>
<dbReference type="InterPro" id="IPR010998">
    <property type="entry name" value="Integrase_recombinase_N"/>
</dbReference>
<evidence type="ECO:0000259" key="5">
    <source>
        <dbReference type="PROSITE" id="PS51898"/>
    </source>
</evidence>
<dbReference type="GO" id="GO:0015074">
    <property type="term" value="P:DNA integration"/>
    <property type="evidence" value="ECO:0007669"/>
    <property type="project" value="InterPro"/>
</dbReference>
<dbReference type="InterPro" id="IPR002104">
    <property type="entry name" value="Integrase_catalytic"/>
</dbReference>